<feature type="compositionally biased region" description="Polar residues" evidence="1">
    <location>
        <begin position="215"/>
        <end position="224"/>
    </location>
</feature>
<gene>
    <name evidence="2" type="primary">CRC230</name>
    <name evidence="2" type="ORF">IE077_004494</name>
</gene>
<evidence type="ECO:0000313" key="2">
    <source>
        <dbReference type="EMBL" id="KAF8822664.1"/>
    </source>
</evidence>
<feature type="compositionally biased region" description="Polar residues" evidence="1">
    <location>
        <begin position="132"/>
        <end position="142"/>
    </location>
</feature>
<name>A0ABQ7JFD1_9APIC</name>
<reference evidence="2 3" key="1">
    <citation type="journal article" date="2020" name="bioRxiv">
        <title>Metabolic contributions of an alphaproteobacterial endosymbiont in the apicomplexan Cardiosporidium cionae.</title>
        <authorList>
            <person name="Hunter E.S."/>
            <person name="Paight C.J."/>
            <person name="Lane C.E."/>
        </authorList>
    </citation>
    <scope>NUCLEOTIDE SEQUENCE [LARGE SCALE GENOMIC DNA]</scope>
    <source>
        <strain evidence="2">ESH_2018</strain>
    </source>
</reference>
<feature type="compositionally biased region" description="Acidic residues" evidence="1">
    <location>
        <begin position="719"/>
        <end position="738"/>
    </location>
</feature>
<evidence type="ECO:0000313" key="3">
    <source>
        <dbReference type="Proteomes" id="UP000823046"/>
    </source>
</evidence>
<keyword evidence="3" id="KW-1185">Reference proteome</keyword>
<protein>
    <submittedName>
        <fullName evidence="2">Corepressor complex CRC230</fullName>
    </submittedName>
</protein>
<feature type="region of interest" description="Disordered" evidence="1">
    <location>
        <begin position="93"/>
        <end position="264"/>
    </location>
</feature>
<dbReference type="EMBL" id="JADAQX010000034">
    <property type="protein sequence ID" value="KAF8822664.1"/>
    <property type="molecule type" value="Genomic_DNA"/>
</dbReference>
<feature type="non-terminal residue" evidence="2">
    <location>
        <position position="1"/>
    </location>
</feature>
<proteinExistence type="predicted"/>
<dbReference type="Proteomes" id="UP000823046">
    <property type="component" value="Unassembled WGS sequence"/>
</dbReference>
<feature type="compositionally biased region" description="Polar residues" evidence="1">
    <location>
        <begin position="231"/>
        <end position="243"/>
    </location>
</feature>
<sequence length="747" mass="83153">ICVWRLPYKELINTTPNNLADHRHHQRLLMTYTPFATPTLLAQQINVLGTNPGTRIIFWDLRDDLDHLWWDCNEQSIYLSCLPQLEEELSLKMQEVSSSGRTSSHDQEGISTKRSRMEATLQLGEIKKEQSEATLHSPSLSDPTRPIYTEHGSPSRELECLDQADASEEGEESDENEGRDASTMEMQEESLPTSSEGGTDPSRSKGRKKKRRTAEWSSIHSSTAPPAGVEASSSITDLSQSGNMEPPPSTTENLPPPFTNSVTVATRGVPPEEYIVPPVGQLPPTFPLWCVAKHAPDYCLATYLYWLNLHCHASISVQGCPLIPSLLLKSEGGKEGEDAAVSPVNADVPGEVDTGIAATPLEPPQPGIPSTVPTDVLKAEKSIEFEEMATSQPPSAEMLAAMEERSKLKNDERPIEQEFSDHRNEKYTLYNYLKHRLYCMVELKYLFKPSDSTSGCYALIGFLNNPLGGNASRVCEAGICLYYRGRLIRRLENHFPENPKSLESAKLEAPQSLFEGNLSCRYPLTAVINVPDWMIPSVTKQEFMHENNWIFHCFKLKLIKLVKTYLRLCLSPEPLQKWLLKRKKKLNVYEERLRYYQQKQTGRDGSEDEDTTGVRHRSPTPPITHASTGSLSIPTEAAAREGSVISPPLPNGDHDASPEEADLAAYEEASVAASRDIESQSNGYLRGEEGYSITEVESVQSSVQAVPEDGMAEKMDVDLPSEEEEGIMDEDEEDDTEEGLLLSSSEV</sequence>
<organism evidence="2 3">
    <name type="scientific">Cardiosporidium cionae</name>
    <dbReference type="NCBI Taxonomy" id="476202"/>
    <lineage>
        <taxon>Eukaryota</taxon>
        <taxon>Sar</taxon>
        <taxon>Alveolata</taxon>
        <taxon>Apicomplexa</taxon>
        <taxon>Aconoidasida</taxon>
        <taxon>Nephromycida</taxon>
        <taxon>Cardiosporidium</taxon>
    </lineage>
</organism>
<evidence type="ECO:0000256" key="1">
    <source>
        <dbReference type="SAM" id="MobiDB-lite"/>
    </source>
</evidence>
<accession>A0ABQ7JFD1</accession>
<comment type="caution">
    <text evidence="2">The sequence shown here is derived from an EMBL/GenBank/DDBJ whole genome shotgun (WGS) entry which is preliminary data.</text>
</comment>
<feature type="region of interest" description="Disordered" evidence="1">
    <location>
        <begin position="597"/>
        <end position="631"/>
    </location>
</feature>
<feature type="region of interest" description="Disordered" evidence="1">
    <location>
        <begin position="643"/>
        <end position="747"/>
    </location>
</feature>
<feature type="compositionally biased region" description="Acidic residues" evidence="1">
    <location>
        <begin position="160"/>
        <end position="175"/>
    </location>
</feature>
<feature type="compositionally biased region" description="Low complexity" evidence="1">
    <location>
        <begin position="695"/>
        <end position="704"/>
    </location>
</feature>
<feature type="compositionally biased region" description="Pro residues" evidence="1">
    <location>
        <begin position="245"/>
        <end position="258"/>
    </location>
</feature>
<feature type="region of interest" description="Disordered" evidence="1">
    <location>
        <begin position="335"/>
        <end position="371"/>
    </location>
</feature>